<keyword evidence="5" id="KW-1185">Reference proteome</keyword>
<keyword evidence="1" id="KW-0677">Repeat</keyword>
<sequence>YVLNKPKKRSSSNGSLLISFINNGGRCLEFINEKTREIGDKEGLEKILQQLETMNCIIAGLSIIAYLLAKIGNMTTNRTELLQILKYMIDLVTHAKKLSREEENFKVASSYFVEGSMICAARLHPKKLFSLSKSPVNAETLSSLQSRVEQDIPDLNLTSITAIKHQQPVAPMWEPVYPENAVGIEEQEHKVIKLLNLTRTNESSVVVVLHGLDGVGKTTLASAVISKLNLKYYNSIKFEVSEDTYRKEQIRRHHVAEDEVNRPMFLFIDNALVEDDITELLPENLSKCSRILVTTKNLGVMNVFKQRGLSCQEYCVEPLSGNHATTILSKGHTNLDHIKDKVKQILRICKGIPLILNIVGARLCKQGYNTDNCTQIIEALKAGSENNLSEFLVDFVYTGLQPSTQEAFLDICFFYTNHNWSRHTVECIMGAENVTFLEEVALIKSYGDRLIVPDVIRMRGCSMSQSTRIKDVQSMREAVKDERRLNKIKGIILAWNKSRYILKTRHLKAMRNSLRVLCLGEHMGVGVERRIKFKELRFLRVGGDIPFLPVNIDALDTLVVYEAPVLKNGVNLYNVRPLSDLNSFHNIFVVFCQEAENTDNEIVTWMQLPKQLRLMRATKQSKMGERTNVKQPNSMESIQNSSLEELDLREKQPSSKEGVQNSSLEDFDFDFPSFEELDLRGKQPNSREGAQNSSLEELDLGEKQPNSMESIQNSSLEELDLRELGNMQKLPNGLKQFSVLKILILDGWDGMKELPAEVCQMPSLSNLSMQDWHSLRYLPESFGELTTLKHLQLSNCLNLAELPSSFKLLTALEHLELTGMRNLKTLPDGFQHLTALKILLMDGWVTIEEFPDQISQLPSLSKFSMNDWYSLRYVPNSFGKLITLRNWDLSGCFELEELSIKGLSNLEKLGLDKATALKNLTLDGLKTMEELPEEVCGLPSLSKLCMNEWHSLECLPESFGQLKILRYLELSNCLKLEELPPSFQLLRALEHLDLRGVRNLKRLPYGFTRLSALKTLILDGWDKLEELPEQVCELPSLSKLSMHNWHSLKHLPVSFGHLTTLTHLELSNCLKLEELPSSFQLLRALEHLDLTGLKNLKKLSDGFQQLIALKILILDGCDKMEELPEQVCKLPSLNTLSMHDWNSLKCLPESFGHLARLRHLELNNCFKLEEFPSSFQQLEALEHLDLRGLKNLKALSDGFPQFTALKILRLDGWDRMEELPEQVCKLPSLSYLNMHDWRSLKCLPESFGRLTRLRHFELSNCLELKELPSSVQQLKSLEHLELRGLRNLK</sequence>
<dbReference type="SUPFAM" id="SSF52540">
    <property type="entry name" value="P-loop containing nucleoside triphosphate hydrolases"/>
    <property type="match status" value="1"/>
</dbReference>
<evidence type="ECO:0000259" key="3">
    <source>
        <dbReference type="Pfam" id="PF23598"/>
    </source>
</evidence>
<feature type="compositionally biased region" description="Polar residues" evidence="2">
    <location>
        <begin position="683"/>
        <end position="695"/>
    </location>
</feature>
<accession>A0AA38FNZ4</accession>
<evidence type="ECO:0000256" key="1">
    <source>
        <dbReference type="ARBA" id="ARBA00022737"/>
    </source>
</evidence>
<feature type="domain" description="Disease resistance R13L4/SHOC-2-like LRR" evidence="3">
    <location>
        <begin position="781"/>
        <end position="956"/>
    </location>
</feature>
<feature type="domain" description="Disease resistance R13L4/SHOC-2-like LRR" evidence="3">
    <location>
        <begin position="1077"/>
        <end position="1212"/>
    </location>
</feature>
<dbReference type="Pfam" id="PF23598">
    <property type="entry name" value="LRR_14"/>
    <property type="match status" value="3"/>
</dbReference>
<protein>
    <recommendedName>
        <fullName evidence="3">Disease resistance R13L4/SHOC-2-like LRR domain-containing protein</fullName>
    </recommendedName>
</protein>
<reference evidence="4 5" key="1">
    <citation type="journal article" date="2021" name="Nat. Plants">
        <title>The Taxus genome provides insights into paclitaxel biosynthesis.</title>
        <authorList>
            <person name="Xiong X."/>
            <person name="Gou J."/>
            <person name="Liao Q."/>
            <person name="Li Y."/>
            <person name="Zhou Q."/>
            <person name="Bi G."/>
            <person name="Li C."/>
            <person name="Du R."/>
            <person name="Wang X."/>
            <person name="Sun T."/>
            <person name="Guo L."/>
            <person name="Liang H."/>
            <person name="Lu P."/>
            <person name="Wu Y."/>
            <person name="Zhang Z."/>
            <person name="Ro D.K."/>
            <person name="Shang Y."/>
            <person name="Huang S."/>
            <person name="Yan J."/>
        </authorList>
    </citation>
    <scope>NUCLEOTIDE SEQUENCE [LARGE SCALE GENOMIC DNA]</scope>
    <source>
        <strain evidence="4">Ta-2019</strain>
    </source>
</reference>
<dbReference type="InterPro" id="IPR027417">
    <property type="entry name" value="P-loop_NTPase"/>
</dbReference>
<dbReference type="PANTHER" id="PTHR36766">
    <property type="entry name" value="PLANT BROAD-SPECTRUM MILDEW RESISTANCE PROTEIN RPW8"/>
    <property type="match status" value="1"/>
</dbReference>
<gene>
    <name evidence="4" type="ORF">KI387_035691</name>
</gene>
<dbReference type="Gene3D" id="3.80.10.10">
    <property type="entry name" value="Ribonuclease Inhibitor"/>
    <property type="match status" value="5"/>
</dbReference>
<proteinExistence type="predicted"/>
<feature type="domain" description="Disease resistance R13L4/SHOC-2-like LRR" evidence="3">
    <location>
        <begin position="959"/>
        <end position="1066"/>
    </location>
</feature>
<feature type="region of interest" description="Disordered" evidence="2">
    <location>
        <begin position="618"/>
        <end position="637"/>
    </location>
</feature>
<comment type="caution">
    <text evidence="4">The sequence shown here is derived from an EMBL/GenBank/DDBJ whole genome shotgun (WGS) entry which is preliminary data.</text>
</comment>
<feature type="region of interest" description="Disordered" evidence="2">
    <location>
        <begin position="679"/>
        <end position="712"/>
    </location>
</feature>
<dbReference type="OMA" id="PEQVCKL"/>
<dbReference type="PRINTS" id="PR00364">
    <property type="entry name" value="DISEASERSIST"/>
</dbReference>
<feature type="non-terminal residue" evidence="4">
    <location>
        <position position="1"/>
    </location>
</feature>
<dbReference type="Proteomes" id="UP000824469">
    <property type="component" value="Unassembled WGS sequence"/>
</dbReference>
<evidence type="ECO:0000256" key="2">
    <source>
        <dbReference type="SAM" id="MobiDB-lite"/>
    </source>
</evidence>
<evidence type="ECO:0000313" key="5">
    <source>
        <dbReference type="Proteomes" id="UP000824469"/>
    </source>
</evidence>
<organism evidence="4 5">
    <name type="scientific">Taxus chinensis</name>
    <name type="common">Chinese yew</name>
    <name type="synonym">Taxus wallichiana var. chinensis</name>
    <dbReference type="NCBI Taxonomy" id="29808"/>
    <lineage>
        <taxon>Eukaryota</taxon>
        <taxon>Viridiplantae</taxon>
        <taxon>Streptophyta</taxon>
        <taxon>Embryophyta</taxon>
        <taxon>Tracheophyta</taxon>
        <taxon>Spermatophyta</taxon>
        <taxon>Pinopsida</taxon>
        <taxon>Pinidae</taxon>
        <taxon>Conifers II</taxon>
        <taxon>Cupressales</taxon>
        <taxon>Taxaceae</taxon>
        <taxon>Taxus</taxon>
    </lineage>
</organism>
<evidence type="ECO:0000313" key="4">
    <source>
        <dbReference type="EMBL" id="KAH9307780.1"/>
    </source>
</evidence>
<dbReference type="PANTHER" id="PTHR36766:SF30">
    <property type="entry name" value="TIR-NBS TYPE DISEASE RESISTANCE PROTEIN-RELATED"/>
    <property type="match status" value="1"/>
</dbReference>
<name>A0AA38FNZ4_TAXCH</name>
<dbReference type="SUPFAM" id="SSF52058">
    <property type="entry name" value="L domain-like"/>
    <property type="match status" value="3"/>
</dbReference>
<dbReference type="InterPro" id="IPR032675">
    <property type="entry name" value="LRR_dom_sf"/>
</dbReference>
<dbReference type="EMBL" id="JAHRHJ020000007">
    <property type="protein sequence ID" value="KAH9307780.1"/>
    <property type="molecule type" value="Genomic_DNA"/>
</dbReference>
<dbReference type="Gene3D" id="3.40.50.300">
    <property type="entry name" value="P-loop containing nucleotide triphosphate hydrolases"/>
    <property type="match status" value="1"/>
</dbReference>
<dbReference type="InterPro" id="IPR055414">
    <property type="entry name" value="LRR_R13L4/SHOC2-like"/>
</dbReference>